<gene>
    <name evidence="5" type="primary">emi5</name>
    <name evidence="5" type="ORF">MCUN1_001033</name>
</gene>
<dbReference type="Gene3D" id="1.10.150.250">
    <property type="entry name" value="Flavinator of succinate dehydrogenase"/>
    <property type="match status" value="1"/>
</dbReference>
<dbReference type="PANTHER" id="PTHR12469:SF2">
    <property type="entry name" value="SUCCINATE DEHYDROGENASE ASSEMBLY FACTOR 2, MITOCHONDRIAL"/>
    <property type="match status" value="1"/>
</dbReference>
<dbReference type="EMBL" id="CP119878">
    <property type="protein sequence ID" value="WFD34196.1"/>
    <property type="molecule type" value="Genomic_DNA"/>
</dbReference>
<dbReference type="GO" id="GO:0006121">
    <property type="term" value="P:mitochondrial electron transport, succinate to ubiquinone"/>
    <property type="evidence" value="ECO:0007669"/>
    <property type="project" value="UniProtKB-UniRule"/>
</dbReference>
<keyword evidence="1 3" id="KW-0496">Mitochondrion</keyword>
<dbReference type="SUPFAM" id="SSF109910">
    <property type="entry name" value="YgfY-like"/>
    <property type="match status" value="1"/>
</dbReference>
<evidence type="ECO:0000256" key="4">
    <source>
        <dbReference type="SAM" id="MobiDB-lite"/>
    </source>
</evidence>
<comment type="similarity">
    <text evidence="3">Belongs to the SDHAF2 family.</text>
</comment>
<accession>A0AAF0ETP8</accession>
<keyword evidence="6" id="KW-1185">Reference proteome</keyword>
<dbReference type="HAMAP" id="MF_03057">
    <property type="entry name" value="SDHAF2"/>
    <property type="match status" value="1"/>
</dbReference>
<organism evidence="5 6">
    <name type="scientific">Malassezia cuniculi</name>
    <dbReference type="NCBI Taxonomy" id="948313"/>
    <lineage>
        <taxon>Eukaryota</taxon>
        <taxon>Fungi</taxon>
        <taxon>Dikarya</taxon>
        <taxon>Basidiomycota</taxon>
        <taxon>Ustilaginomycotina</taxon>
        <taxon>Malasseziomycetes</taxon>
        <taxon>Malasseziales</taxon>
        <taxon>Malasseziaceae</taxon>
        <taxon>Malassezia</taxon>
    </lineage>
</organism>
<evidence type="ECO:0000313" key="6">
    <source>
        <dbReference type="Proteomes" id="UP001219933"/>
    </source>
</evidence>
<protein>
    <recommendedName>
        <fullName evidence="3">Succinate dehydrogenase assembly factor 2, mitochondrial</fullName>
        <shortName evidence="3">SDH assembly factor 2</shortName>
        <shortName evidence="3">SDHAF2</shortName>
    </recommendedName>
</protein>
<proteinExistence type="inferred from homology"/>
<reference evidence="5" key="1">
    <citation type="submission" date="2023-03" db="EMBL/GenBank/DDBJ databases">
        <title>Mating type loci evolution in Malassezia.</title>
        <authorList>
            <person name="Coelho M.A."/>
        </authorList>
    </citation>
    <scope>NUCLEOTIDE SEQUENCE</scope>
    <source>
        <strain evidence="5">CBS 11721</strain>
    </source>
</reference>
<comment type="function">
    <text evidence="3">Plays an essential role in the assembly of succinate dehydrogenase (SDH), an enzyme complex (also referred to as respiratory complex II) that is a component of both the tricarboxylic acid (TCA) cycle and the mitochondrial electron transport chain, and which couples the oxidation of succinate to fumarate with the reduction of ubiquinone (coenzyme Q) to ubiquinol. Required for flavinylation (covalent attachment of FAD) of the flavoprotein subunit of the SDH catalytic dimer.</text>
</comment>
<evidence type="ECO:0000256" key="3">
    <source>
        <dbReference type="HAMAP-Rule" id="MF_03057"/>
    </source>
</evidence>
<feature type="region of interest" description="Disordered" evidence="4">
    <location>
        <begin position="174"/>
        <end position="202"/>
    </location>
</feature>
<dbReference type="GO" id="GO:0034553">
    <property type="term" value="P:mitochondrial respiratory chain complex II assembly"/>
    <property type="evidence" value="ECO:0007669"/>
    <property type="project" value="TreeGrafter"/>
</dbReference>
<keyword evidence="2 3" id="KW-0143">Chaperone</keyword>
<dbReference type="GO" id="GO:0005759">
    <property type="term" value="C:mitochondrial matrix"/>
    <property type="evidence" value="ECO:0007669"/>
    <property type="project" value="UniProtKB-SubCell"/>
</dbReference>
<dbReference type="FunFam" id="1.10.150.250:FF:000004">
    <property type="entry name" value="Succinate dehydrogenase assembly factor 2, mitochondrial"/>
    <property type="match status" value="1"/>
</dbReference>
<evidence type="ECO:0000256" key="1">
    <source>
        <dbReference type="ARBA" id="ARBA00023128"/>
    </source>
</evidence>
<dbReference type="InterPro" id="IPR036714">
    <property type="entry name" value="SDH_sf"/>
</dbReference>
<dbReference type="PANTHER" id="PTHR12469">
    <property type="entry name" value="PROTEIN EMI5 HOMOLOG, MITOCHONDRIAL"/>
    <property type="match status" value="1"/>
</dbReference>
<dbReference type="Proteomes" id="UP001219933">
    <property type="component" value="Chromosome 2"/>
</dbReference>
<dbReference type="Pfam" id="PF03937">
    <property type="entry name" value="Sdh5"/>
    <property type="match status" value="1"/>
</dbReference>
<comment type="subcellular location">
    <subcellularLocation>
        <location evidence="3">Mitochondrion matrix</location>
    </subcellularLocation>
</comment>
<dbReference type="InterPro" id="IPR005631">
    <property type="entry name" value="SDH"/>
</dbReference>
<dbReference type="AlphaFoldDB" id="A0AAF0ETP8"/>
<evidence type="ECO:0000256" key="2">
    <source>
        <dbReference type="ARBA" id="ARBA00023186"/>
    </source>
</evidence>
<comment type="subunit">
    <text evidence="3">Interacts with the flavoprotein subunit within the SDH catalytic dimer.</text>
</comment>
<name>A0AAF0ETP8_9BASI</name>
<dbReference type="InterPro" id="IPR028882">
    <property type="entry name" value="SDHAF2"/>
</dbReference>
<sequence>MHLAPSARGVTHGLRGLRALHGLRHMRTAAVVAKDGKAPGSSRGAQDVPGPLNDPFPLPFSPALDPARNVDMASKSQRVEGIEVPARVAGRTNEDRPTKLARLQYQCRKRGTLETDLILSTWAREELASLSDAELDELDRLLDEPDWDIFYWCTERKPVPEKWAESFATPGRLGHRIREHTRNDKRVPRRFPTLDTDIQSPA</sequence>
<dbReference type="GO" id="GO:0006099">
    <property type="term" value="P:tricarboxylic acid cycle"/>
    <property type="evidence" value="ECO:0007669"/>
    <property type="project" value="TreeGrafter"/>
</dbReference>
<evidence type="ECO:0000313" key="5">
    <source>
        <dbReference type="EMBL" id="WFD34196.1"/>
    </source>
</evidence>